<keyword evidence="6 9" id="KW-0547">Nucleotide-binding</keyword>
<evidence type="ECO:0000313" key="15">
    <source>
        <dbReference type="Proteomes" id="UP000255066"/>
    </source>
</evidence>
<dbReference type="GO" id="GO:0003697">
    <property type="term" value="F:single-stranded DNA binding"/>
    <property type="evidence" value="ECO:0007669"/>
    <property type="project" value="UniProtKB-UniRule"/>
</dbReference>
<evidence type="ECO:0000256" key="3">
    <source>
        <dbReference type="ARBA" id="ARBA00020170"/>
    </source>
</evidence>
<proteinExistence type="inferred from homology"/>
<accession>A0A378I669</accession>
<evidence type="ECO:0000313" key="12">
    <source>
        <dbReference type="EMBL" id="KTC68764.1"/>
    </source>
</evidence>
<dbReference type="InterPro" id="IPR001238">
    <property type="entry name" value="DNA-binding_RecF"/>
</dbReference>
<dbReference type="PANTHER" id="PTHR32182">
    <property type="entry name" value="DNA REPLICATION AND REPAIR PROTEIN RECF"/>
    <property type="match status" value="1"/>
</dbReference>
<dbReference type="GO" id="GO:0000731">
    <property type="term" value="P:DNA synthesis involved in DNA repair"/>
    <property type="evidence" value="ECO:0007669"/>
    <property type="project" value="TreeGrafter"/>
</dbReference>
<dbReference type="InterPro" id="IPR042174">
    <property type="entry name" value="RecF_2"/>
</dbReference>
<evidence type="ECO:0000256" key="2">
    <source>
        <dbReference type="ARBA" id="ARBA00008016"/>
    </source>
</evidence>
<dbReference type="PANTHER" id="PTHR32182:SF0">
    <property type="entry name" value="DNA REPLICATION AND REPAIR PROTEIN RECF"/>
    <property type="match status" value="1"/>
</dbReference>
<keyword evidence="8 9" id="KW-0238">DNA-binding</keyword>
<dbReference type="AlphaFoldDB" id="A0A378I669"/>
<name>A0A378I669_9GAMM</name>
<dbReference type="OrthoDB" id="9803889at2"/>
<dbReference type="STRING" id="28083.Lbir_2297"/>
<reference evidence="12 14" key="1">
    <citation type="submission" date="2015-11" db="EMBL/GenBank/DDBJ databases">
        <title>Genomic analysis of 38 Legionella species identifies large and diverse effector repertoires.</title>
        <authorList>
            <person name="Burstein D."/>
            <person name="Amaro F."/>
            <person name="Zusman T."/>
            <person name="Lifshitz Z."/>
            <person name="Cohen O."/>
            <person name="Gilbert J.A."/>
            <person name="Pupko T."/>
            <person name="Shuman H.A."/>
            <person name="Segal G."/>
        </authorList>
    </citation>
    <scope>NUCLEOTIDE SEQUENCE [LARGE SCALE GENOMIC DNA]</scope>
    <source>
        <strain evidence="12 14">CDC#1407-AL-14</strain>
    </source>
</reference>
<dbReference type="GO" id="GO:0006260">
    <property type="term" value="P:DNA replication"/>
    <property type="evidence" value="ECO:0007669"/>
    <property type="project" value="UniProtKB-UniRule"/>
</dbReference>
<reference evidence="13 15" key="2">
    <citation type="submission" date="2018-06" db="EMBL/GenBank/DDBJ databases">
        <authorList>
            <consortium name="Pathogen Informatics"/>
            <person name="Doyle S."/>
        </authorList>
    </citation>
    <scope>NUCLEOTIDE SEQUENCE [LARGE SCALE GENOMIC DNA]</scope>
    <source>
        <strain evidence="13 15">NCTC12437</strain>
    </source>
</reference>
<evidence type="ECO:0000256" key="6">
    <source>
        <dbReference type="ARBA" id="ARBA00022741"/>
    </source>
</evidence>
<dbReference type="GO" id="GO:0006302">
    <property type="term" value="P:double-strand break repair"/>
    <property type="evidence" value="ECO:0007669"/>
    <property type="project" value="TreeGrafter"/>
</dbReference>
<evidence type="ECO:0000259" key="11">
    <source>
        <dbReference type="Pfam" id="PF02463"/>
    </source>
</evidence>
<evidence type="ECO:0000313" key="14">
    <source>
        <dbReference type="Proteomes" id="UP000054735"/>
    </source>
</evidence>
<dbReference type="Gene3D" id="1.20.1050.90">
    <property type="entry name" value="RecF/RecN/SMC, N-terminal domain"/>
    <property type="match status" value="1"/>
</dbReference>
<dbReference type="NCBIfam" id="TIGR00611">
    <property type="entry name" value="recf"/>
    <property type="match status" value="1"/>
</dbReference>
<dbReference type="SUPFAM" id="SSF52540">
    <property type="entry name" value="P-loop containing nucleoside triphosphate hydrolases"/>
    <property type="match status" value="1"/>
</dbReference>
<dbReference type="InterPro" id="IPR018078">
    <property type="entry name" value="DNA-binding_RecF_CS"/>
</dbReference>
<evidence type="ECO:0000313" key="13">
    <source>
        <dbReference type="EMBL" id="STX30250.1"/>
    </source>
</evidence>
<dbReference type="GO" id="GO:0009432">
    <property type="term" value="P:SOS response"/>
    <property type="evidence" value="ECO:0007669"/>
    <property type="project" value="UniProtKB-UniRule"/>
</dbReference>
<keyword evidence="9 10" id="KW-0227">DNA damage</keyword>
<keyword evidence="7 9" id="KW-0067">ATP-binding</keyword>
<dbReference type="Proteomes" id="UP000054735">
    <property type="component" value="Unassembled WGS sequence"/>
</dbReference>
<evidence type="ECO:0000256" key="1">
    <source>
        <dbReference type="ARBA" id="ARBA00004496"/>
    </source>
</evidence>
<keyword evidence="9 10" id="KW-0234">DNA repair</keyword>
<dbReference type="PROSITE" id="PS00618">
    <property type="entry name" value="RECF_2"/>
    <property type="match status" value="1"/>
</dbReference>
<dbReference type="GO" id="GO:0005524">
    <property type="term" value="F:ATP binding"/>
    <property type="evidence" value="ECO:0007669"/>
    <property type="project" value="UniProtKB-UniRule"/>
</dbReference>
<evidence type="ECO:0000256" key="4">
    <source>
        <dbReference type="ARBA" id="ARBA00022490"/>
    </source>
</evidence>
<dbReference type="InterPro" id="IPR027417">
    <property type="entry name" value="P-loop_NTPase"/>
</dbReference>
<evidence type="ECO:0000256" key="5">
    <source>
        <dbReference type="ARBA" id="ARBA00022705"/>
    </source>
</evidence>
<comment type="similarity">
    <text evidence="2 9 10">Belongs to the RecF family.</text>
</comment>
<dbReference type="Gene3D" id="3.40.50.300">
    <property type="entry name" value="P-loop containing nucleotide triphosphate hydrolases"/>
    <property type="match status" value="1"/>
</dbReference>
<evidence type="ECO:0000256" key="10">
    <source>
        <dbReference type="RuleBase" id="RU000578"/>
    </source>
</evidence>
<keyword evidence="14" id="KW-1185">Reference proteome</keyword>
<dbReference type="Proteomes" id="UP000255066">
    <property type="component" value="Unassembled WGS sequence"/>
</dbReference>
<dbReference type="RefSeq" id="WP_058524308.1">
    <property type="nucleotide sequence ID" value="NZ_CAAAHV010000020.1"/>
</dbReference>
<organism evidence="13 15">
    <name type="scientific">Legionella birminghamensis</name>
    <dbReference type="NCBI Taxonomy" id="28083"/>
    <lineage>
        <taxon>Bacteria</taxon>
        <taxon>Pseudomonadati</taxon>
        <taxon>Pseudomonadota</taxon>
        <taxon>Gammaproteobacteria</taxon>
        <taxon>Legionellales</taxon>
        <taxon>Legionellaceae</taxon>
        <taxon>Legionella</taxon>
    </lineage>
</organism>
<comment type="function">
    <text evidence="9 10">The RecF protein is involved in DNA metabolism; it is required for DNA replication and normal SOS inducibility. RecF binds preferentially to single-stranded, linear DNA. It also seems to bind ATP.</text>
</comment>
<dbReference type="EMBL" id="LNXT01000044">
    <property type="protein sequence ID" value="KTC68764.1"/>
    <property type="molecule type" value="Genomic_DNA"/>
</dbReference>
<sequence>MKLAELNIHHFRNFQSEQFTLHPQINIISGNNGSGKTSFLEAIHLLSTGHSFRTRETSSIVSFGNVETVIFARTIDEQSISIKKIIRGAAIAKINQQPCSSSSQLASFLPCQLFYQSIFQIIDAGPSHRRELIDWGVFHVEHSYFQLWKDYSQALKQRNALLRQSAKRELLAPWNKIMSDLADLIDEHRTRYFKQLQKQFSELLSQLTHFDANITYYKGWDKKNNGQSLEVLLNETYESDLYRQFTQYGIHNADIIINSADANLKAKSFFSRGQQKILLFALKFAQTNLLNKSCVFLIDDLSAELDRFHLEKIMNYIKNSGNQFFITAQPDEDYSQYLNTEQVQEILL</sequence>
<dbReference type="GO" id="GO:0005737">
    <property type="term" value="C:cytoplasm"/>
    <property type="evidence" value="ECO:0007669"/>
    <property type="project" value="UniProtKB-SubCell"/>
</dbReference>
<protein>
    <recommendedName>
        <fullName evidence="3 9">DNA replication and repair protein RecF</fullName>
    </recommendedName>
</protein>
<evidence type="ECO:0000256" key="9">
    <source>
        <dbReference type="HAMAP-Rule" id="MF_00365"/>
    </source>
</evidence>
<keyword evidence="4 9" id="KW-0963">Cytoplasm</keyword>
<dbReference type="HAMAP" id="MF_00365">
    <property type="entry name" value="RecF"/>
    <property type="match status" value="1"/>
</dbReference>
<dbReference type="EMBL" id="UGNW01000001">
    <property type="protein sequence ID" value="STX30250.1"/>
    <property type="molecule type" value="Genomic_DNA"/>
</dbReference>
<feature type="domain" description="RecF/RecN/SMC N-terminal" evidence="11">
    <location>
        <begin position="3"/>
        <end position="335"/>
    </location>
</feature>
<gene>
    <name evidence="9 13" type="primary">recF</name>
    <name evidence="12" type="ORF">Lbir_2297</name>
    <name evidence="13" type="ORF">NCTC12437_00003</name>
</gene>
<comment type="subcellular location">
    <subcellularLocation>
        <location evidence="1 9 10">Cytoplasm</location>
    </subcellularLocation>
</comment>
<keyword evidence="9 10" id="KW-0742">SOS response</keyword>
<evidence type="ECO:0000256" key="8">
    <source>
        <dbReference type="ARBA" id="ARBA00023125"/>
    </source>
</evidence>
<dbReference type="InterPro" id="IPR003395">
    <property type="entry name" value="RecF/RecN/SMC_N"/>
</dbReference>
<evidence type="ECO:0000256" key="7">
    <source>
        <dbReference type="ARBA" id="ARBA00022840"/>
    </source>
</evidence>
<keyword evidence="5 9" id="KW-0235">DNA replication</keyword>
<dbReference type="Pfam" id="PF02463">
    <property type="entry name" value="SMC_N"/>
    <property type="match status" value="1"/>
</dbReference>
<feature type="binding site" evidence="9">
    <location>
        <begin position="30"/>
        <end position="37"/>
    </location>
    <ligand>
        <name>ATP</name>
        <dbReference type="ChEBI" id="CHEBI:30616"/>
    </ligand>
</feature>